<feature type="chain" id="PRO_5030160720" description="RND transporter" evidence="1">
    <location>
        <begin position="35"/>
        <end position="482"/>
    </location>
</feature>
<dbReference type="AlphaFoldDB" id="A0A6V1MUG1"/>
<feature type="signal peptide" evidence="1">
    <location>
        <begin position="1"/>
        <end position="34"/>
    </location>
</feature>
<evidence type="ECO:0000313" key="2">
    <source>
        <dbReference type="EMBL" id="CAE0637727.1"/>
    </source>
</evidence>
<proteinExistence type="predicted"/>
<keyword evidence="1" id="KW-0732">Signal</keyword>
<sequence length="482" mass="52895">MRTDSMADTRRAGLGRLRLPGAVISVLMLAGCASISPDGGFGPVQQTASERLGKEVRWARTAGDQDRIDARVTELLAKPLTVDDAVQVALLNNKGLQARFFELGIGEAELVQASRLPNPGFSFGRIKRGDEVELERGYHLNLARLLAMPLVRQVEERRYALTRGAVSVQLLSLASEARKSYFTAVAAEETVRYMRQVQQAAEASAELARRMAEVGNFNKLQRMREQGFYADATQNLARAERAALASREKLTRLMGLWGAQTRFQLPERLPDLPEAPKDQPDIERVALAQRLDVQGAKLAAEQTAKNLGLTKTTRFVNVLELGWVHNSSNEEPTQTGWEVGLELPLFDWGGARVARAEAVYMQALARAAETAVNARSEVREAYGAYRSSWDIARHNRDEIVPLRQRIAEENVLRYNGMLIGVFELLADTRSQIASVNAYIESLRDFWLAQADLEMALIGKPELSGAAMAVGAGASAGDAGGGH</sequence>
<evidence type="ECO:0000256" key="1">
    <source>
        <dbReference type="SAM" id="SignalP"/>
    </source>
</evidence>
<dbReference type="PROSITE" id="PS51257">
    <property type="entry name" value="PROKAR_LIPOPROTEIN"/>
    <property type="match status" value="1"/>
</dbReference>
<organism evidence="2">
    <name type="scientific">Heterosigma akashiwo</name>
    <name type="common">Chromophytic alga</name>
    <name type="synonym">Heterosigma carterae</name>
    <dbReference type="NCBI Taxonomy" id="2829"/>
    <lineage>
        <taxon>Eukaryota</taxon>
        <taxon>Sar</taxon>
        <taxon>Stramenopiles</taxon>
        <taxon>Ochrophyta</taxon>
        <taxon>Raphidophyceae</taxon>
        <taxon>Chattonellales</taxon>
        <taxon>Chattonellaceae</taxon>
        <taxon>Heterosigma</taxon>
    </lineage>
</organism>
<protein>
    <recommendedName>
        <fullName evidence="3">RND transporter</fullName>
    </recommendedName>
</protein>
<dbReference type="InterPro" id="IPR010131">
    <property type="entry name" value="MdtP/NodT-like"/>
</dbReference>
<dbReference type="PANTHER" id="PTHR30203:SF24">
    <property type="entry name" value="BLR4935 PROTEIN"/>
    <property type="match status" value="1"/>
</dbReference>
<evidence type="ECO:0008006" key="3">
    <source>
        <dbReference type="Google" id="ProtNLM"/>
    </source>
</evidence>
<reference evidence="2" key="1">
    <citation type="submission" date="2021-01" db="EMBL/GenBank/DDBJ databases">
        <authorList>
            <person name="Corre E."/>
            <person name="Pelletier E."/>
            <person name="Niang G."/>
            <person name="Scheremetjew M."/>
            <person name="Finn R."/>
            <person name="Kale V."/>
            <person name="Holt S."/>
            <person name="Cochrane G."/>
            <person name="Meng A."/>
            <person name="Brown T."/>
            <person name="Cohen L."/>
        </authorList>
    </citation>
    <scope>NUCLEOTIDE SEQUENCE</scope>
    <source>
        <strain evidence="2">CCMP3107</strain>
    </source>
</reference>
<accession>A0A6V1MUG1</accession>
<dbReference type="GO" id="GO:0015562">
    <property type="term" value="F:efflux transmembrane transporter activity"/>
    <property type="evidence" value="ECO:0007669"/>
    <property type="project" value="InterPro"/>
</dbReference>
<gene>
    <name evidence="2" type="ORF">HAKA00212_LOCUS16504</name>
</gene>
<dbReference type="EMBL" id="HBIU01035865">
    <property type="protein sequence ID" value="CAE0637727.1"/>
    <property type="molecule type" value="Transcribed_RNA"/>
</dbReference>
<dbReference type="Gene3D" id="1.20.1600.10">
    <property type="entry name" value="Outer membrane efflux proteins (OEP)"/>
    <property type="match status" value="1"/>
</dbReference>
<dbReference type="PANTHER" id="PTHR30203">
    <property type="entry name" value="OUTER MEMBRANE CATION EFFLUX PROTEIN"/>
    <property type="match status" value="1"/>
</dbReference>
<name>A0A6V1MUG1_HETAK</name>
<dbReference type="SUPFAM" id="SSF56954">
    <property type="entry name" value="Outer membrane efflux proteins (OEP)"/>
    <property type="match status" value="1"/>
</dbReference>